<protein>
    <recommendedName>
        <fullName evidence="2">DUF6603 domain-containing protein</fullName>
    </recommendedName>
</protein>
<dbReference type="InterPro" id="IPR046538">
    <property type="entry name" value="DUF6603"/>
</dbReference>
<dbReference type="RefSeq" id="WP_083102678.1">
    <property type="nucleotide sequence ID" value="NZ_CP020569.1"/>
</dbReference>
<feature type="region of interest" description="Disordered" evidence="1">
    <location>
        <begin position="1365"/>
        <end position="1385"/>
    </location>
</feature>
<feature type="domain" description="DUF6603" evidence="2">
    <location>
        <begin position="743"/>
        <end position="1222"/>
    </location>
</feature>
<feature type="compositionally biased region" description="Basic and acidic residues" evidence="1">
    <location>
        <begin position="1365"/>
        <end position="1383"/>
    </location>
</feature>
<evidence type="ECO:0000313" key="4">
    <source>
        <dbReference type="Proteomes" id="UP000192726"/>
    </source>
</evidence>
<organism evidence="3 4">
    <name type="scientific">Streptomyces gilvosporeus</name>
    <dbReference type="NCBI Taxonomy" id="553510"/>
    <lineage>
        <taxon>Bacteria</taxon>
        <taxon>Bacillati</taxon>
        <taxon>Actinomycetota</taxon>
        <taxon>Actinomycetes</taxon>
        <taxon>Kitasatosporales</taxon>
        <taxon>Streptomycetaceae</taxon>
        <taxon>Streptomyces</taxon>
    </lineage>
</organism>
<name>A0A1V0TKC0_9ACTN</name>
<dbReference type="OrthoDB" id="535891at2"/>
<evidence type="ECO:0000256" key="1">
    <source>
        <dbReference type="SAM" id="MobiDB-lite"/>
    </source>
</evidence>
<accession>A0A1V0TKC0</accession>
<evidence type="ECO:0000259" key="2">
    <source>
        <dbReference type="Pfam" id="PF20248"/>
    </source>
</evidence>
<gene>
    <name evidence="3" type="ORF">B1H19_02880</name>
</gene>
<dbReference type="STRING" id="553510.B1H19_02880"/>
<evidence type="ECO:0000313" key="3">
    <source>
        <dbReference type="EMBL" id="ARF53248.1"/>
    </source>
</evidence>
<dbReference type="EMBL" id="CP020569">
    <property type="protein sequence ID" value="ARF53248.1"/>
    <property type="molecule type" value="Genomic_DNA"/>
</dbReference>
<reference evidence="3 4" key="1">
    <citation type="submission" date="2017-04" db="EMBL/GenBank/DDBJ databases">
        <title>Complete Genome Sequence of Streptomyces gilvosporeus F607, a Capable Producer of Natamycin.</title>
        <authorList>
            <person name="Zong G."/>
            <person name="Zhong C."/>
            <person name="Fu J."/>
            <person name="Qin R."/>
            <person name="Cao G."/>
        </authorList>
    </citation>
    <scope>NUCLEOTIDE SEQUENCE [LARGE SCALE GENOMIC DNA]</scope>
    <source>
        <strain evidence="3 4">F607</strain>
    </source>
</reference>
<keyword evidence="4" id="KW-1185">Reference proteome</keyword>
<dbReference type="Proteomes" id="UP000192726">
    <property type="component" value="Chromosome"/>
</dbReference>
<feature type="region of interest" description="Disordered" evidence="1">
    <location>
        <begin position="1319"/>
        <end position="1348"/>
    </location>
</feature>
<sequence>MTLSVAALREKLTNSAGGEFHVTAEELGIPAASTLFDDHLGTDSLTVTGADPLVEQLAVGGELKLRHLDAAVPVFASFLADETGEDVTGVHLDTTLPGWNIPSGHLDMDPGVLRGSGFDVLHLLLDATPDPEGTVAPRTGIGAERPLSGASGGPKAYVAGLQPQNEDSAWQLAGFFTPVPLGALGDLATLAPGLAGTAFDLPKDIGNVGALHVSALSVSFAPAGGGSEGELLSFWVRVRLGIDWTVIPDTFTISGLRAEFDIRPSPEGFKVGALFGGVLTIGDGIEVAAAFRAPGLQVFAQLTRPIPLAPLLAKYFPGLDLPADALTVAELRLYAQAGSGPPGYSLALALDGDWPLPVHGITLRELDLTIDIGGGTRNASVTAGWAVGEGTVRVAAAYQNGGWQFSGAAFGITAADLFRIFHAQPPSLLADLTLRELGTAFDSRGEGIELSGALDFPLGDADAALTLTATLTRGDSGYDKTVTGRLAVVVPGSSPDPDAAGADDVHLLDDEERPGYRVLTFEVNYREDGGGSVVTGAWEGKPGVPLIDLVAAMGLDLPELPDVLKPVLESFSVQYRSANGELLLTATTEHTGWVYAGLPGGPNGKRLSAVAVRGRLDARASSLPLIGEAIPKEHDVVLDGVAFTGTPQGWTAAKAQQVNAALDVLDPVVPRRLARFATENAGPGYAVQIELSLGGVPQPPLLLPITGKPGGSGAAVAGPDRTPVAVPSGVRGAADDTASRELELTFGPVRLRRLVLGFADGAVFVAFDALFSAGPVEFALLGLGIGIDAELRPVPVLRGAALFIDKPPLKVAGVLERRKTEDYDELITGMLAVETGFFAMQAMGSYARSRAGWASVFLFGEIGAQGGAALFGPPAFTVNALSGGFGVNSTVRTPDITELPRFPLVNRLTGGGPDDPTPEQILEELMGPGAWVQPHPDRYWGAIGLEFTTFKFLHTRALALVEFGDAFKVMILGRTSLTFPKNASADRKVHARLNIDIKLAYEAVKNLLSLDIAVAEGSYVFDPAIRLTGGIAVYVWTGGQHGGDFVISAGGYHPHYEIPAHYPRPAPLGFVWSPDDKLRVSAQGYTALTPNAFMLGGRLDARYDRGLLSAWFTAHLDALIQWNPFHLEIALGIRIGVAFTIKVWFVKVRVSIEVGIDLALWTPPLGGRVSVKVWFISFSFSFGSGRTSPPAISWNEFRQQLPEPLTIAPLRGVLADVAPSELAARSAASLPTLVSAFGFALSTEAALPASRITVNGADLPADTRQVDIRPMKKQNVASEHKVTVYQRGAVFDWKRYGWKIIPVAKSVSQALYGVPRDEPTLADPDLLPDRPGGVRIEVPPPDEGDAVGPITARALDVERLDDGRIPLRRDAADGPAPREDDGSIRSITETLATAATAARRGAVHTALAGLGVAPPADCDGPLDHWAQQAGHALTDPPLTTAAR</sequence>
<dbReference type="Pfam" id="PF20248">
    <property type="entry name" value="DUF6603"/>
    <property type="match status" value="1"/>
</dbReference>
<dbReference type="KEGG" id="sgv:B1H19_02880"/>
<proteinExistence type="predicted"/>